<evidence type="ECO:0000313" key="3">
    <source>
        <dbReference type="Proteomes" id="UP000510844"/>
    </source>
</evidence>
<reference evidence="3" key="1">
    <citation type="submission" date="2020-07" db="EMBL/GenBank/DDBJ databases">
        <title>A new Micromonospora strain with potent antibiotic activity isolated from the microbiome of a mid-Atlantic deep-sea sponge.</title>
        <authorList>
            <person name="Back C.R."/>
            <person name="Stennett H.L."/>
            <person name="Williams S.E."/>
            <person name="Wang L."/>
            <person name="Ojeda Gomez J."/>
            <person name="Abdulle O.M."/>
            <person name="Duffy T."/>
            <person name="Hendry K.R."/>
            <person name="Powell D."/>
            <person name="Stach J.E."/>
            <person name="Essex-Lopresti A.E."/>
            <person name="Willis C.L."/>
            <person name="Curnow P."/>
            <person name="Race P.R."/>
        </authorList>
    </citation>
    <scope>NUCLEOTIDE SEQUENCE [LARGE SCALE GENOMIC DNA]</scope>
    <source>
        <strain evidence="3">28ISP2-46</strain>
    </source>
</reference>
<dbReference type="Proteomes" id="UP000510844">
    <property type="component" value="Chromosome"/>
</dbReference>
<dbReference type="EMBL" id="CP059322">
    <property type="protein sequence ID" value="QLQ35088.1"/>
    <property type="molecule type" value="Genomic_DNA"/>
</dbReference>
<feature type="transmembrane region" description="Helical" evidence="1">
    <location>
        <begin position="52"/>
        <end position="71"/>
    </location>
</feature>
<proteinExistence type="predicted"/>
<keyword evidence="3" id="KW-1185">Reference proteome</keyword>
<reference evidence="2 3" key="2">
    <citation type="journal article" date="2021" name="Mar. Drugs">
        <title>A New Micromonospora Strain with Antibiotic Activity Isolated from the Microbiome of a Mid-Atlantic Deep-Sea Sponge.</title>
        <authorList>
            <person name="Back C.R."/>
            <person name="Stennett H.L."/>
            <person name="Williams S.E."/>
            <person name="Wang L."/>
            <person name="Ojeda Gomez J."/>
            <person name="Abdulle O.M."/>
            <person name="Duffy T."/>
            <person name="Neal C."/>
            <person name="Mantell J."/>
            <person name="Jepson M.A."/>
            <person name="Hendry K.R."/>
            <person name="Powell D."/>
            <person name="Stach J.E.M."/>
            <person name="Essex-Lopresti A.E."/>
            <person name="Willis C.L."/>
            <person name="Curnow P."/>
            <person name="Race P.R."/>
        </authorList>
    </citation>
    <scope>NUCLEOTIDE SEQUENCE [LARGE SCALE GENOMIC DNA]</scope>
    <source>
        <strain evidence="2 3">28ISP2-46</strain>
    </source>
</reference>
<feature type="transmembrane region" description="Helical" evidence="1">
    <location>
        <begin position="12"/>
        <end position="32"/>
    </location>
</feature>
<dbReference type="AlphaFoldDB" id="A0A7L6AZ79"/>
<keyword evidence="1" id="KW-0812">Transmembrane</keyword>
<gene>
    <name evidence="2" type="ORF">H1D33_16855</name>
</gene>
<organism evidence="2 3">
    <name type="scientific">Micromonospora robiginosa</name>
    <dbReference type="NCBI Taxonomy" id="2749844"/>
    <lineage>
        <taxon>Bacteria</taxon>
        <taxon>Bacillati</taxon>
        <taxon>Actinomycetota</taxon>
        <taxon>Actinomycetes</taxon>
        <taxon>Micromonosporales</taxon>
        <taxon>Micromonosporaceae</taxon>
        <taxon>Micromonospora</taxon>
    </lineage>
</organism>
<dbReference type="RefSeq" id="WP_181567636.1">
    <property type="nucleotide sequence ID" value="NZ_CP059322.2"/>
</dbReference>
<protein>
    <submittedName>
        <fullName evidence="2">ABC transporter permease</fullName>
    </submittedName>
</protein>
<keyword evidence="1" id="KW-1133">Transmembrane helix</keyword>
<accession>A0A7L6AZ79</accession>
<name>A0A7L6AZ79_9ACTN</name>
<evidence type="ECO:0000256" key="1">
    <source>
        <dbReference type="SAM" id="Phobius"/>
    </source>
</evidence>
<evidence type="ECO:0000313" key="2">
    <source>
        <dbReference type="EMBL" id="QLQ35088.1"/>
    </source>
</evidence>
<dbReference type="KEGG" id="mfeu:H1D33_16855"/>
<keyword evidence="1" id="KW-0472">Membrane</keyword>
<sequence>MKPPHRRFRTRFWVEAAAASLFGALFLLTLVWKDWLEAFGIEPDNHDGTVEWLLVAGLFVLCAGCAVSARLEWRRTAPAR</sequence>